<evidence type="ECO:0000313" key="1">
    <source>
        <dbReference type="EMBL" id="NDY95073.1"/>
    </source>
</evidence>
<dbReference type="SUPFAM" id="SSF81301">
    <property type="entry name" value="Nucleotidyltransferase"/>
    <property type="match status" value="1"/>
</dbReference>
<comment type="caution">
    <text evidence="1">The sequence shown here is derived from an EMBL/GenBank/DDBJ whole genome shotgun (WGS) entry which is preliminary data.</text>
</comment>
<dbReference type="Proteomes" id="UP000484885">
    <property type="component" value="Unassembled WGS sequence"/>
</dbReference>
<dbReference type="InterPro" id="IPR043519">
    <property type="entry name" value="NT_sf"/>
</dbReference>
<dbReference type="EMBL" id="JAAGSC010000037">
    <property type="protein sequence ID" value="NDY95073.1"/>
    <property type="molecule type" value="Genomic_DNA"/>
</dbReference>
<name>A0A845UTC6_9GAMM</name>
<sequence length="160" mass="17908">MTPSFREILEVLNQHQVEFIVVGGVAAVIHGAPTTTFDLDTLVRVNRDNAERLSKALALLEARFREHREVIRPSTEDILAGGHLLLMTRAGPLDILGFIGENQRYEDLLDASLEVRMNVGSLMVLGLEALIAEKKRMGRTKDSAAVELLEEVLQRREQHD</sequence>
<dbReference type="AlphaFoldDB" id="A0A845UTC6"/>
<reference evidence="1 2" key="1">
    <citation type="submission" date="2020-02" db="EMBL/GenBank/DDBJ databases">
        <authorList>
            <person name="Zhang X.-Y."/>
        </authorList>
    </citation>
    <scope>NUCLEOTIDE SEQUENCE [LARGE SCALE GENOMIC DNA]</scope>
    <source>
        <strain evidence="1 2">C33</strain>
    </source>
</reference>
<evidence type="ECO:0008006" key="3">
    <source>
        <dbReference type="Google" id="ProtNLM"/>
    </source>
</evidence>
<gene>
    <name evidence="1" type="ORF">G3I74_04960</name>
</gene>
<evidence type="ECO:0000313" key="2">
    <source>
        <dbReference type="Proteomes" id="UP000484885"/>
    </source>
</evidence>
<organism evidence="1 2">
    <name type="scientific">Wenzhouxiangella limi</name>
    <dbReference type="NCBI Taxonomy" id="2707351"/>
    <lineage>
        <taxon>Bacteria</taxon>
        <taxon>Pseudomonadati</taxon>
        <taxon>Pseudomonadota</taxon>
        <taxon>Gammaproteobacteria</taxon>
        <taxon>Chromatiales</taxon>
        <taxon>Wenzhouxiangellaceae</taxon>
        <taxon>Wenzhouxiangella</taxon>
    </lineage>
</organism>
<accession>A0A845UTC6</accession>
<dbReference type="RefSeq" id="WP_164210479.1">
    <property type="nucleotide sequence ID" value="NZ_JAAGSC010000037.1"/>
</dbReference>
<proteinExistence type="predicted"/>
<protein>
    <recommendedName>
        <fullName evidence="3">Nucleotidyltransferase</fullName>
    </recommendedName>
</protein>
<keyword evidence="2" id="KW-1185">Reference proteome</keyword>
<dbReference type="Gene3D" id="3.30.460.40">
    <property type="match status" value="1"/>
</dbReference>